<name>A0A3A8F4G0_9GAMM</name>
<evidence type="ECO:0000313" key="3">
    <source>
        <dbReference type="Proteomes" id="UP000269001"/>
    </source>
</evidence>
<organism evidence="2 3">
    <name type="scientific">Acinetobacter guerrae</name>
    <dbReference type="NCBI Taxonomy" id="1843371"/>
    <lineage>
        <taxon>Bacteria</taxon>
        <taxon>Pseudomonadati</taxon>
        <taxon>Pseudomonadota</taxon>
        <taxon>Gammaproteobacteria</taxon>
        <taxon>Moraxellales</taxon>
        <taxon>Moraxellaceae</taxon>
        <taxon>Acinetobacter</taxon>
    </lineage>
</organism>
<gene>
    <name evidence="2" type="ORF">D7V21_00175</name>
</gene>
<dbReference type="OrthoDB" id="5522511at2"/>
<comment type="caution">
    <text evidence="2">The sequence shown here is derived from an EMBL/GenBank/DDBJ whole genome shotgun (WGS) entry which is preliminary data.</text>
</comment>
<evidence type="ECO:0000313" key="2">
    <source>
        <dbReference type="EMBL" id="RKG36051.1"/>
    </source>
</evidence>
<feature type="region of interest" description="Disordered" evidence="1">
    <location>
        <begin position="1"/>
        <end position="37"/>
    </location>
</feature>
<dbReference type="AlphaFoldDB" id="A0A3A8F4G0"/>
<reference evidence="2 3" key="1">
    <citation type="submission" date="2018-09" db="EMBL/GenBank/DDBJ databases">
        <title>The draft genome of Acinetobacter spp. strains.</title>
        <authorList>
            <person name="Qin J."/>
            <person name="Feng Y."/>
            <person name="Zong Z."/>
        </authorList>
    </citation>
    <scope>NUCLEOTIDE SEQUENCE [LARGE SCALE GENOMIC DNA]</scope>
    <source>
        <strain evidence="2 3">WCHAc060096</strain>
    </source>
</reference>
<evidence type="ECO:0000256" key="1">
    <source>
        <dbReference type="SAM" id="MobiDB-lite"/>
    </source>
</evidence>
<accession>A0A3A8F4G0</accession>
<proteinExistence type="predicted"/>
<dbReference type="RefSeq" id="WP_120368545.1">
    <property type="nucleotide sequence ID" value="NZ_BKYM01000007.1"/>
</dbReference>
<keyword evidence="3" id="KW-1185">Reference proteome</keyword>
<evidence type="ECO:0008006" key="4">
    <source>
        <dbReference type="Google" id="ProtNLM"/>
    </source>
</evidence>
<dbReference type="Proteomes" id="UP000269001">
    <property type="component" value="Unassembled WGS sequence"/>
</dbReference>
<sequence>MIYDGQLADSYQTQNAPHVTVSENRERSAPFSFGSDGSRSQIDIHKFVAKLKSISGNYSTAKCAKSVRIALQSAGAKIVSHPIAASDWGDTLTKIGYRQIQPEFDHPQKGDIYIIKRTPNHVYGHIAGYSGSQWISDFKQQSYDVYKDNNVTYTYYRPL</sequence>
<protein>
    <recommendedName>
        <fullName evidence="4">CHAP domain-containing protein</fullName>
    </recommendedName>
</protein>
<dbReference type="EMBL" id="RAXU01000001">
    <property type="protein sequence ID" value="RKG36051.1"/>
    <property type="molecule type" value="Genomic_DNA"/>
</dbReference>
<dbReference type="Gene3D" id="3.90.1720.10">
    <property type="entry name" value="endopeptidase domain like (from Nostoc punctiforme)"/>
    <property type="match status" value="1"/>
</dbReference>